<keyword evidence="1" id="KW-0547">Nucleotide-binding</keyword>
<dbReference type="STRING" id="37992.A0A4Z0YXL4"/>
<reference evidence="3 4" key="1">
    <citation type="submission" date="2019-03" db="EMBL/GenBank/DDBJ databases">
        <title>Draft genome sequence of Xylaria hypoxylon DSM 108379, a ubiquitous saprotrophic-parasitic fungi on hardwood.</title>
        <authorList>
            <person name="Buettner E."/>
            <person name="Leonhardt S."/>
            <person name="Gebauer A.M."/>
            <person name="Liers C."/>
            <person name="Hofrichter M."/>
            <person name="Kellner H."/>
        </authorList>
    </citation>
    <scope>NUCLEOTIDE SEQUENCE [LARGE SCALE GENOMIC DNA]</scope>
    <source>
        <strain evidence="3 4">DSM 108379</strain>
    </source>
</reference>
<dbReference type="OrthoDB" id="3176171at2759"/>
<dbReference type="EMBL" id="SKBN01000078">
    <property type="protein sequence ID" value="TGJ83980.1"/>
    <property type="molecule type" value="Genomic_DNA"/>
</dbReference>
<dbReference type="SMART" id="SM00129">
    <property type="entry name" value="KISc"/>
    <property type="match status" value="1"/>
</dbReference>
<dbReference type="GO" id="GO:0005524">
    <property type="term" value="F:ATP binding"/>
    <property type="evidence" value="ECO:0007669"/>
    <property type="project" value="UniProtKB-UniRule"/>
</dbReference>
<protein>
    <recommendedName>
        <fullName evidence="2">Kinesin motor domain-containing protein</fullName>
    </recommendedName>
</protein>
<dbReference type="InterPro" id="IPR027640">
    <property type="entry name" value="Kinesin-like_fam"/>
</dbReference>
<proteinExistence type="inferred from homology"/>
<evidence type="ECO:0000259" key="2">
    <source>
        <dbReference type="PROSITE" id="PS50067"/>
    </source>
</evidence>
<keyword evidence="1" id="KW-0067">ATP-binding</keyword>
<feature type="domain" description="Kinesin motor" evidence="2">
    <location>
        <begin position="223"/>
        <end position="500"/>
    </location>
</feature>
<dbReference type="PRINTS" id="PR00380">
    <property type="entry name" value="KINESINHEAVY"/>
</dbReference>
<dbReference type="SUPFAM" id="SSF52540">
    <property type="entry name" value="P-loop containing nucleoside triphosphate hydrolases"/>
    <property type="match status" value="1"/>
</dbReference>
<dbReference type="Proteomes" id="UP000297716">
    <property type="component" value="Unassembled WGS sequence"/>
</dbReference>
<dbReference type="AlphaFoldDB" id="A0A4Z0YXL4"/>
<keyword evidence="1" id="KW-0505">Motor protein</keyword>
<sequence length="500" mass="55758">MSDDQRLDCVEDTVVPQNEEVRGGANSDDLQAHLSSLVSEHIDNLSHNLNSFTEGVKNTVYDDDELEFQVGFVRSHINHSLSSLAQEITTAVHNANTGHQDAHIEFAEQVEQMKRNNSKFLLAISRMNDIRGTKDNVDENILENSAQLASKSAKAGVELGAKQVCDDTEYWKQSAQEFEESLKLQSEIMQQQKAQLAKNEKDIHLFTARYQAMVEELAAAKGNIQVICRIKPGGADEDLITFTNPDEGHRFLPWSNLRATYQNDSNRTESRDFEFQRAFGNGESNETIFNEVKDFAHSAALGNACTIMAYGATGTGKSHTFLSENGLVNSYIDLLFNLAAEERGKYEYEFYLSAIEIYLNKVFDLLLTPVNRQKVEVKLGAESNLKLDSQQQAIEIIKHTIERRESASTKQNETSSRSHFVLSLRIVRKMVGETPTSGVMNFLDTCGSERAGRNLSSGTPSPQEALIFEQGRDINESLLDLGKSIRSVATGVSPRGRGYL</sequence>
<organism evidence="3 4">
    <name type="scientific">Xylaria hypoxylon</name>
    <dbReference type="NCBI Taxonomy" id="37992"/>
    <lineage>
        <taxon>Eukaryota</taxon>
        <taxon>Fungi</taxon>
        <taxon>Dikarya</taxon>
        <taxon>Ascomycota</taxon>
        <taxon>Pezizomycotina</taxon>
        <taxon>Sordariomycetes</taxon>
        <taxon>Xylariomycetidae</taxon>
        <taxon>Xylariales</taxon>
        <taxon>Xylariaceae</taxon>
        <taxon>Xylaria</taxon>
    </lineage>
</organism>
<accession>A0A4Z0YXL4</accession>
<dbReference type="GO" id="GO:0003777">
    <property type="term" value="F:microtubule motor activity"/>
    <property type="evidence" value="ECO:0007669"/>
    <property type="project" value="InterPro"/>
</dbReference>
<dbReference type="InterPro" id="IPR001752">
    <property type="entry name" value="Kinesin_motor_dom"/>
</dbReference>
<dbReference type="InterPro" id="IPR027417">
    <property type="entry name" value="P-loop_NTPase"/>
</dbReference>
<dbReference type="Gene3D" id="3.40.850.10">
    <property type="entry name" value="Kinesin motor domain"/>
    <property type="match status" value="1"/>
</dbReference>
<comment type="caution">
    <text evidence="3">The sequence shown here is derived from an EMBL/GenBank/DDBJ whole genome shotgun (WGS) entry which is preliminary data.</text>
</comment>
<dbReference type="PROSITE" id="PS50067">
    <property type="entry name" value="KINESIN_MOTOR_2"/>
    <property type="match status" value="1"/>
</dbReference>
<dbReference type="GO" id="GO:0007018">
    <property type="term" value="P:microtubule-based movement"/>
    <property type="evidence" value="ECO:0007669"/>
    <property type="project" value="InterPro"/>
</dbReference>
<name>A0A4Z0YXL4_9PEZI</name>
<dbReference type="Pfam" id="PF00225">
    <property type="entry name" value="Kinesin"/>
    <property type="match status" value="1"/>
</dbReference>
<dbReference type="PANTHER" id="PTHR47972">
    <property type="entry name" value="KINESIN-LIKE PROTEIN KLP-3"/>
    <property type="match status" value="1"/>
</dbReference>
<dbReference type="InterPro" id="IPR036961">
    <property type="entry name" value="Kinesin_motor_dom_sf"/>
</dbReference>
<evidence type="ECO:0000256" key="1">
    <source>
        <dbReference type="PROSITE-ProRule" id="PRU00283"/>
    </source>
</evidence>
<comment type="similarity">
    <text evidence="1">Belongs to the TRAFAC class myosin-kinesin ATPase superfamily. Kinesin family.</text>
</comment>
<gene>
    <name evidence="3" type="ORF">E0Z10_g4757</name>
</gene>
<keyword evidence="4" id="KW-1185">Reference proteome</keyword>
<feature type="binding site" evidence="1">
    <location>
        <begin position="311"/>
        <end position="318"/>
    </location>
    <ligand>
        <name>ATP</name>
        <dbReference type="ChEBI" id="CHEBI:30616"/>
    </ligand>
</feature>
<dbReference type="GO" id="GO:0008017">
    <property type="term" value="F:microtubule binding"/>
    <property type="evidence" value="ECO:0007669"/>
    <property type="project" value="InterPro"/>
</dbReference>
<evidence type="ECO:0000313" key="4">
    <source>
        <dbReference type="Proteomes" id="UP000297716"/>
    </source>
</evidence>
<evidence type="ECO:0000313" key="3">
    <source>
        <dbReference type="EMBL" id="TGJ83980.1"/>
    </source>
</evidence>